<evidence type="ECO:0000313" key="2">
    <source>
        <dbReference type="Proteomes" id="UP000199691"/>
    </source>
</evidence>
<organism evidence="1 2">
    <name type="scientific">Lentzea jiangxiensis</name>
    <dbReference type="NCBI Taxonomy" id="641025"/>
    <lineage>
        <taxon>Bacteria</taxon>
        <taxon>Bacillati</taxon>
        <taxon>Actinomycetota</taxon>
        <taxon>Actinomycetes</taxon>
        <taxon>Pseudonocardiales</taxon>
        <taxon>Pseudonocardiaceae</taxon>
        <taxon>Lentzea</taxon>
    </lineage>
</organism>
<reference evidence="2" key="1">
    <citation type="submission" date="2016-10" db="EMBL/GenBank/DDBJ databases">
        <authorList>
            <person name="Varghese N."/>
            <person name="Submissions S."/>
        </authorList>
    </citation>
    <scope>NUCLEOTIDE SEQUENCE [LARGE SCALE GENOMIC DNA]</scope>
    <source>
        <strain evidence="2">CGMCC 4.6609</strain>
    </source>
</reference>
<dbReference type="RefSeq" id="WP_090096160.1">
    <property type="nucleotide sequence ID" value="NZ_FNIX01000002.1"/>
</dbReference>
<dbReference type="AlphaFoldDB" id="A0A1H0IGF7"/>
<dbReference type="EMBL" id="FNIX01000002">
    <property type="protein sequence ID" value="SDO30527.1"/>
    <property type="molecule type" value="Genomic_DNA"/>
</dbReference>
<keyword evidence="2" id="KW-1185">Reference proteome</keyword>
<dbReference type="STRING" id="641025.SAMN05421507_10295"/>
<dbReference type="Proteomes" id="UP000199691">
    <property type="component" value="Unassembled WGS sequence"/>
</dbReference>
<gene>
    <name evidence="1" type="ORF">SAMN05421507_10295</name>
</gene>
<dbReference type="OrthoDB" id="4144896at2"/>
<name>A0A1H0IGF7_9PSEU</name>
<proteinExistence type="predicted"/>
<accession>A0A1H0IGF7</accession>
<evidence type="ECO:0000313" key="1">
    <source>
        <dbReference type="EMBL" id="SDO30527.1"/>
    </source>
</evidence>
<sequence length="169" mass="18303">MTGWGRLRRRSRERLAGFEVPRPFSIEALRAQVAASRGRELHLHPLPYTGAADLPCGLWVSTAAADHVFHARGASALHQQNIILHEIGHMLCDHTLAHDDSGLTALLGDLDPAVVRRVLLRTRYSTPEEQEAEMVAALIREQAGWGAAPPRPDGALGVINDVFGPSGDG</sequence>
<evidence type="ECO:0008006" key="3">
    <source>
        <dbReference type="Google" id="ProtNLM"/>
    </source>
</evidence>
<protein>
    <recommendedName>
        <fullName evidence="3">IrrE N-terminal-like domain-containing protein</fullName>
    </recommendedName>
</protein>